<dbReference type="SUPFAM" id="SSF50715">
    <property type="entry name" value="Ribosomal protein L25-like"/>
    <property type="match status" value="1"/>
</dbReference>
<gene>
    <name evidence="5" type="primary">rplY</name>
    <name evidence="5" type="synonym">ctc</name>
    <name evidence="9" type="ORF">UV11_C0005G0008</name>
</gene>
<dbReference type="GO" id="GO:0022625">
    <property type="term" value="C:cytosolic large ribosomal subunit"/>
    <property type="evidence" value="ECO:0007669"/>
    <property type="project" value="TreeGrafter"/>
</dbReference>
<dbReference type="NCBIfam" id="TIGR00731">
    <property type="entry name" value="bL25_bact_ctc"/>
    <property type="match status" value="1"/>
</dbReference>
<dbReference type="STRING" id="1618659.UV11_C0005G0008"/>
<sequence>MVSIKAEKREIQGKNTRHLREKGKIPAVIYGAGKENVLLELELKDFERVFRQAGESSLVELEIGSDKRNVLIHEVARDPIKDKPLHIDFLEVRMDKPIKAEVALEYVGESPAVKNFGGILVKVAHKIEIEALPKDLPHEIKVDISKLGNLEDKLTVRDLKLPSGVKALTELEEIIVIVEAPRTEEELKAEEETAPALALDQIEVTGGKKKEKEGEIEEGVELEKPVKAEKPEKKEKKS</sequence>
<dbReference type="PANTHER" id="PTHR33284">
    <property type="entry name" value="RIBOSOMAL PROTEIN L25/GLN-TRNA SYNTHETASE, ANTI-CODON-BINDING DOMAIN-CONTAINING PROTEIN"/>
    <property type="match status" value="1"/>
</dbReference>
<feature type="compositionally biased region" description="Basic and acidic residues" evidence="6">
    <location>
        <begin position="221"/>
        <end position="238"/>
    </location>
</feature>
<dbReference type="HAMAP" id="MF_01334">
    <property type="entry name" value="Ribosomal_bL25_CTC"/>
    <property type="match status" value="1"/>
</dbReference>
<evidence type="ECO:0000313" key="9">
    <source>
        <dbReference type="EMBL" id="KKS48689.1"/>
    </source>
</evidence>
<evidence type="ECO:0000256" key="6">
    <source>
        <dbReference type="SAM" id="MobiDB-lite"/>
    </source>
</evidence>
<evidence type="ECO:0000259" key="8">
    <source>
        <dbReference type="Pfam" id="PF14693"/>
    </source>
</evidence>
<comment type="caution">
    <text evidence="9">The sequence shown here is derived from an EMBL/GenBank/DDBJ whole genome shotgun (WGS) entry which is preliminary data.</text>
</comment>
<dbReference type="GO" id="GO:0008097">
    <property type="term" value="F:5S rRNA binding"/>
    <property type="evidence" value="ECO:0007669"/>
    <property type="project" value="InterPro"/>
</dbReference>
<evidence type="ECO:0000259" key="7">
    <source>
        <dbReference type="Pfam" id="PF01386"/>
    </source>
</evidence>
<evidence type="ECO:0000256" key="5">
    <source>
        <dbReference type="HAMAP-Rule" id="MF_01334"/>
    </source>
</evidence>
<evidence type="ECO:0000256" key="3">
    <source>
        <dbReference type="ARBA" id="ARBA00022980"/>
    </source>
</evidence>
<keyword evidence="3 5" id="KW-0689">Ribosomal protein</keyword>
<comment type="function">
    <text evidence="5">This is one of the proteins that binds to the 5S RNA in the ribosome where it forms part of the central protuberance.</text>
</comment>
<dbReference type="InterPro" id="IPR001021">
    <property type="entry name" value="Ribosomal_bL25_long"/>
</dbReference>
<dbReference type="InterPro" id="IPR011035">
    <property type="entry name" value="Ribosomal_bL25/Gln-tRNA_synth"/>
</dbReference>
<name>A0A0G0ZJ33_9BACT</name>
<dbReference type="EMBL" id="LCDF01000005">
    <property type="protein sequence ID" value="KKS48689.1"/>
    <property type="molecule type" value="Genomic_DNA"/>
</dbReference>
<comment type="similarity">
    <text evidence="5">Belongs to the bacterial ribosomal protein bL25 family. CTC subfamily.</text>
</comment>
<organism evidence="9 10">
    <name type="scientific">Candidatus Giovannonibacteria bacterium GW2011_GWF2_42_19</name>
    <dbReference type="NCBI Taxonomy" id="1618659"/>
    <lineage>
        <taxon>Bacteria</taxon>
        <taxon>Candidatus Giovannoniibacteriota</taxon>
    </lineage>
</organism>
<dbReference type="CDD" id="cd00495">
    <property type="entry name" value="Ribosomal_L25_TL5_CTC"/>
    <property type="match status" value="1"/>
</dbReference>
<feature type="domain" description="Large ribosomal subunit protein bL25 beta" evidence="8">
    <location>
        <begin position="98"/>
        <end position="182"/>
    </location>
</feature>
<feature type="compositionally biased region" description="Low complexity" evidence="6">
    <location>
        <begin position="194"/>
        <end position="205"/>
    </location>
</feature>
<evidence type="ECO:0000256" key="2">
    <source>
        <dbReference type="ARBA" id="ARBA00022884"/>
    </source>
</evidence>
<evidence type="ECO:0000256" key="1">
    <source>
        <dbReference type="ARBA" id="ARBA00022730"/>
    </source>
</evidence>
<dbReference type="Proteomes" id="UP000034036">
    <property type="component" value="Unassembled WGS sequence"/>
</dbReference>
<dbReference type="GO" id="GO:0003735">
    <property type="term" value="F:structural constituent of ribosome"/>
    <property type="evidence" value="ECO:0007669"/>
    <property type="project" value="InterPro"/>
</dbReference>
<dbReference type="Gene3D" id="2.40.240.10">
    <property type="entry name" value="Ribosomal Protein L25, Chain P"/>
    <property type="match status" value="1"/>
</dbReference>
<reference evidence="9 10" key="1">
    <citation type="journal article" date="2015" name="Nature">
        <title>rRNA introns, odd ribosomes, and small enigmatic genomes across a large radiation of phyla.</title>
        <authorList>
            <person name="Brown C.T."/>
            <person name="Hug L.A."/>
            <person name="Thomas B.C."/>
            <person name="Sharon I."/>
            <person name="Castelle C.J."/>
            <person name="Singh A."/>
            <person name="Wilkins M.J."/>
            <person name="Williams K.H."/>
            <person name="Banfield J.F."/>
        </authorList>
    </citation>
    <scope>NUCLEOTIDE SEQUENCE [LARGE SCALE GENOMIC DNA]</scope>
</reference>
<comment type="subunit">
    <text evidence="5">Part of the 50S ribosomal subunit; part of the 5S rRNA/L5/L18/L25 subcomplex. Contacts the 5S rRNA. Binds to the 5S rRNA independently of L5 and L18.</text>
</comment>
<feature type="domain" description="Large ribosomal subunit protein bL25 L25" evidence="7">
    <location>
        <begin position="4"/>
        <end position="89"/>
    </location>
</feature>
<dbReference type="InterPro" id="IPR029751">
    <property type="entry name" value="Ribosomal_L25_dom"/>
</dbReference>
<dbReference type="Pfam" id="PF01386">
    <property type="entry name" value="Ribosomal_L25p"/>
    <property type="match status" value="1"/>
</dbReference>
<evidence type="ECO:0000256" key="4">
    <source>
        <dbReference type="ARBA" id="ARBA00023274"/>
    </source>
</evidence>
<keyword evidence="1 5" id="KW-0699">rRNA-binding</keyword>
<proteinExistence type="inferred from homology"/>
<keyword evidence="2 5" id="KW-0694">RNA-binding</keyword>
<protein>
    <recommendedName>
        <fullName evidence="5">Large ribosomal subunit protein bL25</fullName>
    </recommendedName>
    <alternativeName>
        <fullName evidence="5">General stress protein CTC</fullName>
    </alternativeName>
</protein>
<dbReference type="PANTHER" id="PTHR33284:SF1">
    <property type="entry name" value="RIBOSOMAL PROTEIN L25_GLN-TRNA SYNTHETASE, ANTI-CODON-BINDING DOMAIN-CONTAINING PROTEIN"/>
    <property type="match status" value="1"/>
</dbReference>
<feature type="region of interest" description="Disordered" evidence="6">
    <location>
        <begin position="185"/>
        <end position="238"/>
    </location>
</feature>
<dbReference type="InterPro" id="IPR020057">
    <property type="entry name" value="Ribosomal_bL25_b-dom"/>
</dbReference>
<accession>A0A0G0ZJ33</accession>
<keyword evidence="4 5" id="KW-0687">Ribonucleoprotein</keyword>
<dbReference type="InterPro" id="IPR037121">
    <property type="entry name" value="Ribosomal_bL25_C"/>
</dbReference>
<dbReference type="GO" id="GO:0006412">
    <property type="term" value="P:translation"/>
    <property type="evidence" value="ECO:0007669"/>
    <property type="project" value="UniProtKB-UniRule"/>
</dbReference>
<dbReference type="Pfam" id="PF14693">
    <property type="entry name" value="Ribosomal_TL5_C"/>
    <property type="match status" value="1"/>
</dbReference>
<dbReference type="InterPro" id="IPR020930">
    <property type="entry name" value="Ribosomal_uL5_bac-type"/>
</dbReference>
<dbReference type="AlphaFoldDB" id="A0A0G0ZJ33"/>
<evidence type="ECO:0000313" key="10">
    <source>
        <dbReference type="Proteomes" id="UP000034036"/>
    </source>
</evidence>
<dbReference type="Gene3D" id="2.170.120.20">
    <property type="entry name" value="Ribosomal protein L25, beta domain"/>
    <property type="match status" value="1"/>
</dbReference>
<dbReference type="InterPro" id="IPR020056">
    <property type="entry name" value="Rbsml_bL25/Gln-tRNA_synth_N"/>
</dbReference>